<name>A0A5J4STB5_9ZZZZ</name>
<reference evidence="1" key="1">
    <citation type="submission" date="2019-03" db="EMBL/GenBank/DDBJ databases">
        <title>Single cell metagenomics reveals metabolic interactions within the superorganism composed of flagellate Streblomastix strix and complex community of Bacteroidetes bacteria on its surface.</title>
        <authorList>
            <person name="Treitli S.C."/>
            <person name="Kolisko M."/>
            <person name="Husnik F."/>
            <person name="Keeling P."/>
            <person name="Hampl V."/>
        </authorList>
    </citation>
    <scope>NUCLEOTIDE SEQUENCE</scope>
    <source>
        <strain evidence="1">STM</strain>
    </source>
</reference>
<comment type="caution">
    <text evidence="1">The sequence shown here is derived from an EMBL/GenBank/DDBJ whole genome shotgun (WGS) entry which is preliminary data.</text>
</comment>
<protein>
    <recommendedName>
        <fullName evidence="2">HTH psq-type domain-containing protein</fullName>
    </recommendedName>
</protein>
<gene>
    <name evidence="1" type="ORF">EZS27_004063</name>
</gene>
<dbReference type="EMBL" id="SNRY01000067">
    <property type="protein sequence ID" value="KAA6348463.1"/>
    <property type="molecule type" value="Genomic_DNA"/>
</dbReference>
<sequence>MKNELTIISKSLPEGSLKLIADKVGCSYGTVYNVFHSKHSGKQSRYQKDIIDAAIQIVKENIATKNELEKTAQNLLKESI</sequence>
<dbReference type="AlphaFoldDB" id="A0A5J4STB5"/>
<evidence type="ECO:0008006" key="2">
    <source>
        <dbReference type="Google" id="ProtNLM"/>
    </source>
</evidence>
<organism evidence="1">
    <name type="scientific">termite gut metagenome</name>
    <dbReference type="NCBI Taxonomy" id="433724"/>
    <lineage>
        <taxon>unclassified sequences</taxon>
        <taxon>metagenomes</taxon>
        <taxon>organismal metagenomes</taxon>
    </lineage>
</organism>
<proteinExistence type="predicted"/>
<accession>A0A5J4STB5</accession>
<evidence type="ECO:0000313" key="1">
    <source>
        <dbReference type="EMBL" id="KAA6348463.1"/>
    </source>
</evidence>